<feature type="transmembrane region" description="Helical" evidence="5">
    <location>
        <begin position="34"/>
        <end position="54"/>
    </location>
</feature>
<keyword evidence="3 5" id="KW-1133">Transmembrane helix</keyword>
<dbReference type="Gene3D" id="2.40.50.140">
    <property type="entry name" value="Nucleic acid-binding proteins"/>
    <property type="match status" value="1"/>
</dbReference>
<dbReference type="InterPro" id="IPR052165">
    <property type="entry name" value="Membrane_assoc_protease"/>
</dbReference>
<dbReference type="RefSeq" id="WP_035147211.1">
    <property type="nucleotide sequence ID" value="NZ_FOXR01000019.1"/>
</dbReference>
<dbReference type="STRING" id="937334.SAMN05444406_1195"/>
<dbReference type="InterPro" id="IPR002810">
    <property type="entry name" value="NfeD-like_C"/>
</dbReference>
<keyword evidence="4 5" id="KW-0472">Membrane</keyword>
<sequence>MALIEVFEYLEWLMALLFILGAVLVAIEFMVPGFGIAGTLGIISLLLGIVVASRVVSPPVLVGIIAAVLLVIVSLLVWAYRSATKGGKISRTLLLHSRLDKEQGYTSVQPEESLVGMEGVALSMLRPSGTAQIGDRRVDVVTEGEFIPKGTRVRVIKVEGFRVVVARADDK</sequence>
<evidence type="ECO:0000256" key="4">
    <source>
        <dbReference type="ARBA" id="ARBA00023136"/>
    </source>
</evidence>
<evidence type="ECO:0000259" key="6">
    <source>
        <dbReference type="Pfam" id="PF01957"/>
    </source>
</evidence>
<dbReference type="EMBL" id="FOXR01000019">
    <property type="protein sequence ID" value="SFQ22539.1"/>
    <property type="molecule type" value="Genomic_DNA"/>
</dbReference>
<dbReference type="AlphaFoldDB" id="A0A1I5WS21"/>
<dbReference type="InterPro" id="IPR012340">
    <property type="entry name" value="NA-bd_OB-fold"/>
</dbReference>
<keyword evidence="9" id="KW-1185">Reference proteome</keyword>
<protein>
    <submittedName>
        <fullName evidence="8">NfeD-like C-terminal, partner-binding</fullName>
    </submittedName>
</protein>
<dbReference type="InterPro" id="IPR056739">
    <property type="entry name" value="NfeD_membrane"/>
</dbReference>
<feature type="domain" description="NfeD integral membrane" evidence="7">
    <location>
        <begin position="10"/>
        <end position="77"/>
    </location>
</feature>
<feature type="domain" description="NfeD-like C-terminal" evidence="6">
    <location>
        <begin position="112"/>
        <end position="166"/>
    </location>
</feature>
<dbReference type="Pfam" id="PF24961">
    <property type="entry name" value="NfeD_membrane"/>
    <property type="match status" value="1"/>
</dbReference>
<evidence type="ECO:0000256" key="1">
    <source>
        <dbReference type="ARBA" id="ARBA00004141"/>
    </source>
</evidence>
<evidence type="ECO:0000256" key="5">
    <source>
        <dbReference type="SAM" id="Phobius"/>
    </source>
</evidence>
<keyword evidence="2 5" id="KW-0812">Transmembrane</keyword>
<evidence type="ECO:0000313" key="8">
    <source>
        <dbReference type="EMBL" id="SFQ22539.1"/>
    </source>
</evidence>
<dbReference type="PANTHER" id="PTHR33507">
    <property type="entry name" value="INNER MEMBRANE PROTEIN YBBJ"/>
    <property type="match status" value="1"/>
</dbReference>
<evidence type="ECO:0000259" key="7">
    <source>
        <dbReference type="Pfam" id="PF24961"/>
    </source>
</evidence>
<organism evidence="8 9">
    <name type="scientific">Caldicoprobacter faecalis</name>
    <dbReference type="NCBI Taxonomy" id="937334"/>
    <lineage>
        <taxon>Bacteria</taxon>
        <taxon>Bacillati</taxon>
        <taxon>Bacillota</taxon>
        <taxon>Clostridia</taxon>
        <taxon>Caldicoprobacterales</taxon>
        <taxon>Caldicoprobacteraceae</taxon>
        <taxon>Caldicoprobacter</taxon>
    </lineage>
</organism>
<feature type="transmembrane region" description="Helical" evidence="5">
    <location>
        <begin position="6"/>
        <end position="27"/>
    </location>
</feature>
<reference evidence="8 9" key="1">
    <citation type="submission" date="2016-10" db="EMBL/GenBank/DDBJ databases">
        <authorList>
            <person name="de Groot N.N."/>
        </authorList>
    </citation>
    <scope>NUCLEOTIDE SEQUENCE [LARGE SCALE GENOMIC DNA]</scope>
    <source>
        <strain evidence="8 9">DSM 20678</strain>
    </source>
</reference>
<comment type="subcellular location">
    <subcellularLocation>
        <location evidence="1">Membrane</location>
        <topology evidence="1">Multi-pass membrane protein</topology>
    </subcellularLocation>
</comment>
<evidence type="ECO:0000256" key="3">
    <source>
        <dbReference type="ARBA" id="ARBA00022989"/>
    </source>
</evidence>
<evidence type="ECO:0000256" key="2">
    <source>
        <dbReference type="ARBA" id="ARBA00022692"/>
    </source>
</evidence>
<name>A0A1I5WS21_9FIRM</name>
<evidence type="ECO:0000313" key="9">
    <source>
        <dbReference type="Proteomes" id="UP000198577"/>
    </source>
</evidence>
<feature type="transmembrane region" description="Helical" evidence="5">
    <location>
        <begin position="60"/>
        <end position="80"/>
    </location>
</feature>
<dbReference type="Proteomes" id="UP000198577">
    <property type="component" value="Unassembled WGS sequence"/>
</dbReference>
<dbReference type="OrthoDB" id="9806253at2"/>
<accession>A0A1I5WS21</accession>
<dbReference type="PANTHER" id="PTHR33507:SF3">
    <property type="entry name" value="INNER MEMBRANE PROTEIN YBBJ"/>
    <property type="match status" value="1"/>
</dbReference>
<dbReference type="SUPFAM" id="SSF141322">
    <property type="entry name" value="NfeD domain-like"/>
    <property type="match status" value="1"/>
</dbReference>
<dbReference type="GO" id="GO:0005886">
    <property type="term" value="C:plasma membrane"/>
    <property type="evidence" value="ECO:0007669"/>
    <property type="project" value="TreeGrafter"/>
</dbReference>
<dbReference type="Pfam" id="PF01957">
    <property type="entry name" value="NfeD"/>
    <property type="match status" value="1"/>
</dbReference>
<gene>
    <name evidence="8" type="ORF">SAMN05444406_1195</name>
</gene>
<proteinExistence type="predicted"/>